<comment type="caution">
    <text evidence="3">The sequence shown here is derived from an EMBL/GenBank/DDBJ whole genome shotgun (WGS) entry which is preliminary data.</text>
</comment>
<evidence type="ECO:0000313" key="3">
    <source>
        <dbReference type="EMBL" id="PMP22195.1"/>
    </source>
</evidence>
<proteinExistence type="predicted"/>
<dbReference type="GO" id="GO:0003677">
    <property type="term" value="F:DNA binding"/>
    <property type="evidence" value="ECO:0007669"/>
    <property type="project" value="InterPro"/>
</dbReference>
<protein>
    <submittedName>
        <fullName evidence="3">Transposase</fullName>
    </submittedName>
</protein>
<reference evidence="3" key="1">
    <citation type="submission" date="2016-07" db="EMBL/GenBank/DDBJ databases">
        <authorList>
            <person name="Kauffman K."/>
            <person name="Arevalo P."/>
            <person name="Polz M.F."/>
        </authorList>
    </citation>
    <scope>NUCLEOTIDE SEQUENCE</scope>
    <source>
        <strain evidence="3">10N.222.46.E12</strain>
    </source>
</reference>
<dbReference type="PANTHER" id="PTHR33055">
    <property type="entry name" value="TRANSPOSASE FOR INSERTION SEQUENCE ELEMENT IS1111A"/>
    <property type="match status" value="1"/>
</dbReference>
<dbReference type="PANTHER" id="PTHR33055:SF3">
    <property type="entry name" value="PUTATIVE TRANSPOSASE FOR IS117-RELATED"/>
    <property type="match status" value="1"/>
</dbReference>
<feature type="domain" description="Transposase IS110-like N-terminal" evidence="1">
    <location>
        <begin position="8"/>
        <end position="147"/>
    </location>
</feature>
<dbReference type="GO" id="GO:0006313">
    <property type="term" value="P:DNA transposition"/>
    <property type="evidence" value="ECO:0007669"/>
    <property type="project" value="InterPro"/>
</dbReference>
<dbReference type="Pfam" id="PF01548">
    <property type="entry name" value="DEDD_Tnp_IS110"/>
    <property type="match status" value="1"/>
</dbReference>
<gene>
    <name evidence="3" type="ORF">BCS90_25935</name>
</gene>
<dbReference type="Pfam" id="PF02371">
    <property type="entry name" value="Transposase_20"/>
    <property type="match status" value="1"/>
</dbReference>
<dbReference type="GO" id="GO:0004803">
    <property type="term" value="F:transposase activity"/>
    <property type="evidence" value="ECO:0007669"/>
    <property type="project" value="InterPro"/>
</dbReference>
<dbReference type="NCBIfam" id="NF033542">
    <property type="entry name" value="transpos_IS110"/>
    <property type="match status" value="1"/>
</dbReference>
<dbReference type="RefSeq" id="WP_102333785.1">
    <property type="nucleotide sequence ID" value="NZ_CP170594.1"/>
</dbReference>
<organism evidence="3">
    <name type="scientific">Vibrio cyclitrophicus</name>
    <dbReference type="NCBI Taxonomy" id="47951"/>
    <lineage>
        <taxon>Bacteria</taxon>
        <taxon>Pseudomonadati</taxon>
        <taxon>Pseudomonadota</taxon>
        <taxon>Gammaproteobacteria</taxon>
        <taxon>Vibrionales</taxon>
        <taxon>Vibrionaceae</taxon>
        <taxon>Vibrio</taxon>
    </lineage>
</organism>
<accession>A0A7Z1MDU8</accession>
<reference evidence="3" key="2">
    <citation type="journal article" date="2018" name="Nature">
        <title>A major lineage of non-tailed dsDNA viruses as unrecognized killers of marine bacteria.</title>
        <authorList>
            <person name="Kauffman K.M."/>
            <person name="Hussain F.A."/>
            <person name="Yang J."/>
            <person name="Arevalo P."/>
            <person name="Brown J.M."/>
            <person name="Chang W.K."/>
            <person name="VanInsberghe D."/>
            <person name="Elsherbini J."/>
            <person name="Sharma R.S."/>
            <person name="Cutler M.B."/>
            <person name="Kelly L."/>
            <person name="Polz M.F."/>
        </authorList>
    </citation>
    <scope>NUCLEOTIDE SEQUENCE</scope>
    <source>
        <strain evidence="3">10N.222.46.E12</strain>
    </source>
</reference>
<dbReference type="InterPro" id="IPR002525">
    <property type="entry name" value="Transp_IS110-like_N"/>
</dbReference>
<sequence>MEENLILAIDLAKNSFQVCYMRINGEVLMNKAISRTSLIRLLTGKKKFSLVVMEACGGAHYWARLAKKNNYEVKVIPPRAVKGLQLKQKTDKNDAYAIGVAALLPHISSCSQMSEEEQGLQCLDRARALQIAQRTALSNQMRGFLMEFGIVLPKGITPLAKRIPEILEDAENGLPDCLRQVLASQSDLLAMYTEQIEYYDGLITEHVSQNKICKKLSKLEGVGPIVALGLMVRLGNGKEFVRSRDASACIGLTPKQHSTGGKERIGHISKSCADKRLRSLLYQGAMSIVYKVTLRAPTTEKERWLKSMIERRGKKIAAIALANKTVRTAVALIKSDSEYHPLAIQA</sequence>
<dbReference type="InterPro" id="IPR003346">
    <property type="entry name" value="Transposase_20"/>
</dbReference>
<name>A0A7Z1MDU8_9VIBR</name>
<feature type="domain" description="Transposase IS116/IS110/IS902 C-terminal" evidence="2">
    <location>
        <begin position="213"/>
        <end position="291"/>
    </location>
</feature>
<evidence type="ECO:0000259" key="2">
    <source>
        <dbReference type="Pfam" id="PF02371"/>
    </source>
</evidence>
<evidence type="ECO:0000259" key="1">
    <source>
        <dbReference type="Pfam" id="PF01548"/>
    </source>
</evidence>
<dbReference type="EMBL" id="MDBS01000083">
    <property type="protein sequence ID" value="PMP22195.1"/>
    <property type="molecule type" value="Genomic_DNA"/>
</dbReference>
<dbReference type="InterPro" id="IPR047650">
    <property type="entry name" value="Transpos_IS110"/>
</dbReference>
<dbReference type="AlphaFoldDB" id="A0A7Z1MDU8"/>